<feature type="region of interest" description="Disordered" evidence="1">
    <location>
        <begin position="1"/>
        <end position="22"/>
    </location>
</feature>
<sequence>MTATTRSAVDRAPATAATPVASPRLVIRAGAPTPEELAALVAALAVSRPAAAAPVARRPDGWASPEHRLRTPHSPGPDGWRASARHR</sequence>
<feature type="compositionally biased region" description="Basic and acidic residues" evidence="1">
    <location>
        <begin position="57"/>
        <end position="69"/>
    </location>
</feature>
<dbReference type="InterPro" id="IPR032716">
    <property type="entry name" value="ACC_epsilon"/>
</dbReference>
<evidence type="ECO:0008006" key="3">
    <source>
        <dbReference type="Google" id="ProtNLM"/>
    </source>
</evidence>
<dbReference type="EMBL" id="CP109546">
    <property type="protein sequence ID" value="WTZ13305.1"/>
    <property type="molecule type" value="Genomic_DNA"/>
</dbReference>
<dbReference type="GO" id="GO:0004658">
    <property type="term" value="F:propionyl-CoA carboxylase activity"/>
    <property type="evidence" value="ECO:0007669"/>
    <property type="project" value="InterPro"/>
</dbReference>
<evidence type="ECO:0000313" key="2">
    <source>
        <dbReference type="EMBL" id="WTZ13305.1"/>
    </source>
</evidence>
<evidence type="ECO:0000256" key="1">
    <source>
        <dbReference type="SAM" id="MobiDB-lite"/>
    </source>
</evidence>
<gene>
    <name evidence="2" type="ORF">OG699_38270</name>
</gene>
<dbReference type="AlphaFoldDB" id="A0AAU3I636"/>
<feature type="region of interest" description="Disordered" evidence="1">
    <location>
        <begin position="48"/>
        <end position="87"/>
    </location>
</feature>
<dbReference type="Pfam" id="PF13822">
    <property type="entry name" value="ACC_epsilon"/>
    <property type="match status" value="1"/>
</dbReference>
<reference evidence="2" key="1">
    <citation type="submission" date="2022-10" db="EMBL/GenBank/DDBJ databases">
        <title>The complete genomes of actinobacterial strains from the NBC collection.</title>
        <authorList>
            <person name="Joergensen T.S."/>
            <person name="Alvarez Arevalo M."/>
            <person name="Sterndorff E.B."/>
            <person name="Faurdal D."/>
            <person name="Vuksanovic O."/>
            <person name="Mourched A.-S."/>
            <person name="Charusanti P."/>
            <person name="Shaw S."/>
            <person name="Blin K."/>
            <person name="Weber T."/>
        </authorList>
    </citation>
    <scope>NUCLEOTIDE SEQUENCE</scope>
    <source>
        <strain evidence="2">NBC_01393</strain>
    </source>
</reference>
<accession>A0AAU3I636</accession>
<proteinExistence type="predicted"/>
<protein>
    <recommendedName>
        <fullName evidence="3">Acyl-CoA carboxylase subunit epsilon</fullName>
    </recommendedName>
</protein>
<organism evidence="2">
    <name type="scientific">Streptomyces sp. NBC_01393</name>
    <dbReference type="NCBI Taxonomy" id="2903851"/>
    <lineage>
        <taxon>Bacteria</taxon>
        <taxon>Bacillati</taxon>
        <taxon>Actinomycetota</taxon>
        <taxon>Actinomycetes</taxon>
        <taxon>Kitasatosporales</taxon>
        <taxon>Streptomycetaceae</taxon>
        <taxon>Streptomyces</taxon>
    </lineage>
</organism>
<dbReference type="GO" id="GO:0003989">
    <property type="term" value="F:acetyl-CoA carboxylase activity"/>
    <property type="evidence" value="ECO:0007669"/>
    <property type="project" value="InterPro"/>
</dbReference>
<name>A0AAU3I636_9ACTN</name>